<dbReference type="PROSITE" id="PS51257">
    <property type="entry name" value="PROKAR_LIPOPROTEIN"/>
    <property type="match status" value="1"/>
</dbReference>
<accession>A0A3B1CL75</accession>
<dbReference type="AlphaFoldDB" id="A0A3B1CL75"/>
<sequence>MKKLEILFVILTVVITSCGDGERITGNPEYSAEKEKNIRKYNLEIEKEQSETRSVCDTLALEEYVINHYPAGTYLLSMNKTSVYGIPKKAVIYYKDKCSRIQYILACIVKSKECERFIEPSNVIGYNASFINLDSSKLGTALFYLTLFECNRDESFRKVWEKIIPSQGGFNNIKLKRWRAKNITYVAANFSDGIISGHRDYNYFFTDGIENEPHLLETYNGISHRRTLANVDNDMYPDYYEYRFFHNSRTISIRDSIPFHWDNKKHLYITDVNKNWFRKY</sequence>
<evidence type="ECO:0008006" key="2">
    <source>
        <dbReference type="Google" id="ProtNLM"/>
    </source>
</evidence>
<organism evidence="1">
    <name type="scientific">hydrothermal vent metagenome</name>
    <dbReference type="NCBI Taxonomy" id="652676"/>
    <lineage>
        <taxon>unclassified sequences</taxon>
        <taxon>metagenomes</taxon>
        <taxon>ecological metagenomes</taxon>
    </lineage>
</organism>
<proteinExistence type="predicted"/>
<reference evidence="1" key="1">
    <citation type="submission" date="2018-06" db="EMBL/GenBank/DDBJ databases">
        <authorList>
            <person name="Zhirakovskaya E."/>
        </authorList>
    </citation>
    <scope>NUCLEOTIDE SEQUENCE</scope>
</reference>
<name>A0A3B1CL75_9ZZZZ</name>
<protein>
    <recommendedName>
        <fullName evidence="2">Lipoprotein</fullName>
    </recommendedName>
</protein>
<evidence type="ECO:0000313" key="1">
    <source>
        <dbReference type="EMBL" id="VAX29052.1"/>
    </source>
</evidence>
<gene>
    <name evidence="1" type="ORF">MNBD_IGNAVI01-3045</name>
</gene>
<dbReference type="EMBL" id="UOGD01000435">
    <property type="protein sequence ID" value="VAX29052.1"/>
    <property type="molecule type" value="Genomic_DNA"/>
</dbReference>